<proteinExistence type="predicted"/>
<dbReference type="RefSeq" id="WP_169321491.1">
    <property type="nucleotide sequence ID" value="NZ_JABCJF010000005.1"/>
</dbReference>
<reference evidence="1 2" key="1">
    <citation type="submission" date="2020-04" db="EMBL/GenBank/DDBJ databases">
        <title>Genome analysis and antimicrobial resistance characteristics of Chryseobacterium aquaticum isolated from farmed salmonids.</title>
        <authorList>
            <person name="Saticioglu I.B."/>
            <person name="Duman M."/>
            <person name="Altun S."/>
        </authorList>
    </citation>
    <scope>NUCLEOTIDE SEQUENCE [LARGE SCALE GENOMIC DNA]</scope>
    <source>
        <strain evidence="1 2">C-174</strain>
    </source>
</reference>
<comment type="caution">
    <text evidence="1">The sequence shown here is derived from an EMBL/GenBank/DDBJ whole genome shotgun (WGS) entry which is preliminary data.</text>
</comment>
<accession>A0A848NBA4</accession>
<evidence type="ECO:0008006" key="3">
    <source>
        <dbReference type="Google" id="ProtNLM"/>
    </source>
</evidence>
<organism evidence="1 2">
    <name type="scientific">Chryseobacterium aquaticum</name>
    <dbReference type="NCBI Taxonomy" id="452084"/>
    <lineage>
        <taxon>Bacteria</taxon>
        <taxon>Pseudomonadati</taxon>
        <taxon>Bacteroidota</taxon>
        <taxon>Flavobacteriia</taxon>
        <taxon>Flavobacteriales</taxon>
        <taxon>Weeksellaceae</taxon>
        <taxon>Chryseobacterium group</taxon>
        <taxon>Chryseobacterium</taxon>
    </lineage>
</organism>
<dbReference type="EMBL" id="JABCJF010000005">
    <property type="protein sequence ID" value="NMR34723.1"/>
    <property type="molecule type" value="Genomic_DNA"/>
</dbReference>
<evidence type="ECO:0000313" key="2">
    <source>
        <dbReference type="Proteomes" id="UP000548067"/>
    </source>
</evidence>
<protein>
    <recommendedName>
        <fullName evidence="3">Lipoprotein</fullName>
    </recommendedName>
</protein>
<evidence type="ECO:0000313" key="1">
    <source>
        <dbReference type="EMBL" id="NMR34723.1"/>
    </source>
</evidence>
<dbReference type="PROSITE" id="PS51257">
    <property type="entry name" value="PROKAR_LIPOPROTEIN"/>
    <property type="match status" value="1"/>
</dbReference>
<gene>
    <name evidence="1" type="ORF">HIO71_10950</name>
</gene>
<dbReference type="AlphaFoldDB" id="A0A848NBA4"/>
<dbReference type="Proteomes" id="UP000548067">
    <property type="component" value="Unassembled WGS sequence"/>
</dbReference>
<name>A0A848NBA4_9FLAO</name>
<sequence length="111" mass="12696">MKEIKIALLCFLTLITTACNQSINHKYEGSYSMNIQMFGMANSKKDLIINGNKMKYIGEIWNCKQYDDKVDVENGKMIFTYVDGDLVVNVPMLGKVRYIRISGDNDLTKNN</sequence>